<dbReference type="PANTHER" id="PTHR30231:SF4">
    <property type="entry name" value="PROTEIN NEN2"/>
    <property type="match status" value="1"/>
</dbReference>
<feature type="domain" description="Exonuclease" evidence="5">
    <location>
        <begin position="8"/>
        <end position="183"/>
    </location>
</feature>
<evidence type="ECO:0000259" key="5">
    <source>
        <dbReference type="SMART" id="SM00479"/>
    </source>
</evidence>
<dbReference type="SUPFAM" id="SSF53098">
    <property type="entry name" value="Ribonuclease H-like"/>
    <property type="match status" value="1"/>
</dbReference>
<proteinExistence type="predicted"/>
<feature type="region of interest" description="Disordered" evidence="4">
    <location>
        <begin position="307"/>
        <end position="327"/>
    </location>
</feature>
<dbReference type="PANTHER" id="PTHR30231">
    <property type="entry name" value="DNA POLYMERASE III SUBUNIT EPSILON"/>
    <property type="match status" value="1"/>
</dbReference>
<dbReference type="InterPro" id="IPR012337">
    <property type="entry name" value="RNaseH-like_sf"/>
</dbReference>
<keyword evidence="7" id="KW-1185">Reference proteome</keyword>
<dbReference type="CDD" id="cd06127">
    <property type="entry name" value="DEDDh"/>
    <property type="match status" value="1"/>
</dbReference>
<evidence type="ECO:0000313" key="6">
    <source>
        <dbReference type="EMBL" id="MBD7995334.1"/>
    </source>
</evidence>
<dbReference type="InterPro" id="IPR013520">
    <property type="entry name" value="Ribonucl_H"/>
</dbReference>
<sequence length="327" mass="33961">MLSWHELPRASFDLETTGRDPHEARIVTASIILVDAGGAILKHHEWLVDPGVDIPEEAAAIHGISTERARADGIAAQVGIAEIIRVLQDTFASGVPVLAFNAAYDFTVLAREAERFGLAAPEPFPVIDPFIMDKQTDRYRRGKRTLTAMAEHYGVAFENAHTSAADVMATLAVGAAMAGTYPVLAQDAASLHRLQTGWAAEQAASFQSYLRRRDPEAVIDGTWPVKPAPAASILTPAPAVPMPAPVPASGGSAPSDGTPGGSTAVPAVLSAQPDPEAAPPAAAPAAEFAEPALFALPAESPAVPAGVQLAEEPDGQLALDLDTFAPA</sequence>
<dbReference type="Proteomes" id="UP000609874">
    <property type="component" value="Unassembled WGS sequence"/>
</dbReference>
<evidence type="ECO:0000256" key="2">
    <source>
        <dbReference type="ARBA" id="ARBA00022801"/>
    </source>
</evidence>
<accession>A0ABR8US52</accession>
<keyword evidence="3 6" id="KW-0269">Exonuclease</keyword>
<feature type="region of interest" description="Disordered" evidence="4">
    <location>
        <begin position="244"/>
        <end position="284"/>
    </location>
</feature>
<gene>
    <name evidence="6" type="ORF">H9639_08505</name>
</gene>
<organism evidence="6 7">
    <name type="scientific">Arthrobacter gallicola</name>
    <dbReference type="NCBI Taxonomy" id="2762225"/>
    <lineage>
        <taxon>Bacteria</taxon>
        <taxon>Bacillati</taxon>
        <taxon>Actinomycetota</taxon>
        <taxon>Actinomycetes</taxon>
        <taxon>Micrococcales</taxon>
        <taxon>Micrococcaceae</taxon>
        <taxon>Arthrobacter</taxon>
    </lineage>
</organism>
<evidence type="ECO:0000256" key="3">
    <source>
        <dbReference type="ARBA" id="ARBA00022839"/>
    </source>
</evidence>
<reference evidence="6 7" key="1">
    <citation type="submission" date="2020-08" db="EMBL/GenBank/DDBJ databases">
        <title>A Genomic Blueprint of the Chicken Gut Microbiome.</title>
        <authorList>
            <person name="Gilroy R."/>
            <person name="Ravi A."/>
            <person name="Getino M."/>
            <person name="Pursley I."/>
            <person name="Horton D.L."/>
            <person name="Alikhan N.-F."/>
            <person name="Baker D."/>
            <person name="Gharbi K."/>
            <person name="Hall N."/>
            <person name="Watson M."/>
            <person name="Adriaenssens E.M."/>
            <person name="Foster-Nyarko E."/>
            <person name="Jarju S."/>
            <person name="Secka A."/>
            <person name="Antonio M."/>
            <person name="Oren A."/>
            <person name="Chaudhuri R."/>
            <person name="La Ragione R.M."/>
            <person name="Hildebrand F."/>
            <person name="Pallen M.J."/>
        </authorList>
    </citation>
    <scope>NUCLEOTIDE SEQUENCE [LARGE SCALE GENOMIC DNA]</scope>
    <source>
        <strain evidence="6 7">Sa2CUA1</strain>
    </source>
</reference>
<keyword evidence="1" id="KW-0540">Nuclease</keyword>
<evidence type="ECO:0000256" key="4">
    <source>
        <dbReference type="SAM" id="MobiDB-lite"/>
    </source>
</evidence>
<dbReference type="SMART" id="SM00479">
    <property type="entry name" value="EXOIII"/>
    <property type="match status" value="1"/>
</dbReference>
<keyword evidence="2" id="KW-0378">Hydrolase</keyword>
<dbReference type="NCBIfam" id="NF005927">
    <property type="entry name" value="PRK07942.1"/>
    <property type="match status" value="1"/>
</dbReference>
<dbReference type="Gene3D" id="3.30.420.10">
    <property type="entry name" value="Ribonuclease H-like superfamily/Ribonuclease H"/>
    <property type="match status" value="1"/>
</dbReference>
<evidence type="ECO:0000313" key="7">
    <source>
        <dbReference type="Proteomes" id="UP000609874"/>
    </source>
</evidence>
<dbReference type="EMBL" id="JACSQD010000003">
    <property type="protein sequence ID" value="MBD7995334.1"/>
    <property type="molecule type" value="Genomic_DNA"/>
</dbReference>
<name>A0ABR8US52_9MICC</name>
<feature type="compositionally biased region" description="Low complexity" evidence="4">
    <location>
        <begin position="247"/>
        <end position="257"/>
    </location>
</feature>
<evidence type="ECO:0000256" key="1">
    <source>
        <dbReference type="ARBA" id="ARBA00022722"/>
    </source>
</evidence>
<protein>
    <submittedName>
        <fullName evidence="6">3'-5' exonuclease</fullName>
    </submittedName>
</protein>
<dbReference type="Pfam" id="PF00929">
    <property type="entry name" value="RNase_T"/>
    <property type="match status" value="1"/>
</dbReference>
<dbReference type="InterPro" id="IPR036397">
    <property type="entry name" value="RNaseH_sf"/>
</dbReference>
<dbReference type="GO" id="GO:0004527">
    <property type="term" value="F:exonuclease activity"/>
    <property type="evidence" value="ECO:0007669"/>
    <property type="project" value="UniProtKB-KW"/>
</dbReference>
<comment type="caution">
    <text evidence="6">The sequence shown here is derived from an EMBL/GenBank/DDBJ whole genome shotgun (WGS) entry which is preliminary data.</text>
</comment>
<dbReference type="RefSeq" id="WP_191807653.1">
    <property type="nucleotide sequence ID" value="NZ_JACSQD010000003.1"/>
</dbReference>